<dbReference type="KEGG" id="abac:LuPra_01350"/>
<evidence type="ECO:0000313" key="3">
    <source>
        <dbReference type="Proteomes" id="UP000076079"/>
    </source>
</evidence>
<reference evidence="3" key="2">
    <citation type="submission" date="2016-04" db="EMBL/GenBank/DDBJ databases">
        <title>First Complete Genome Sequence of a Subdivision 6 Acidobacterium.</title>
        <authorList>
            <person name="Huang S."/>
            <person name="Vieira S."/>
            <person name="Bunk B."/>
            <person name="Riedel T."/>
            <person name="Sproeer C."/>
            <person name="Overmann J."/>
        </authorList>
    </citation>
    <scope>NUCLEOTIDE SEQUENCE [LARGE SCALE GENOMIC DNA]</scope>
    <source>
        <strain evidence="3">DSM 100886 HEG_-6_39</strain>
    </source>
</reference>
<proteinExistence type="predicted"/>
<dbReference type="OrthoDB" id="120660at2"/>
<keyword evidence="3" id="KW-1185">Reference proteome</keyword>
<protein>
    <recommendedName>
        <fullName evidence="1">DUF1990 domain-containing protein</fullName>
    </recommendedName>
</protein>
<feature type="domain" description="DUF1990" evidence="1">
    <location>
        <begin position="28"/>
        <end position="179"/>
    </location>
</feature>
<gene>
    <name evidence="2" type="ORF">LuPra_01350</name>
</gene>
<dbReference type="STRING" id="1855912.LuPra_01350"/>
<evidence type="ECO:0000313" key="2">
    <source>
        <dbReference type="EMBL" id="AMY08160.1"/>
    </source>
</evidence>
<name>A0A143PIT5_LUTPR</name>
<dbReference type="Pfam" id="PF09348">
    <property type="entry name" value="DUF1990"/>
    <property type="match status" value="1"/>
</dbReference>
<accession>A0A143PIT5</accession>
<dbReference type="Proteomes" id="UP000076079">
    <property type="component" value="Chromosome"/>
</dbReference>
<reference evidence="2 3" key="1">
    <citation type="journal article" date="2016" name="Genome Announc.">
        <title>First Complete Genome Sequence of a Subdivision 6 Acidobacterium Strain.</title>
        <authorList>
            <person name="Huang S."/>
            <person name="Vieira S."/>
            <person name="Bunk B."/>
            <person name="Riedel T."/>
            <person name="Sproer C."/>
            <person name="Overmann J."/>
        </authorList>
    </citation>
    <scope>NUCLEOTIDE SEQUENCE [LARGE SCALE GENOMIC DNA]</scope>
    <source>
        <strain evidence="3">DSM 100886 HEG_-6_39</strain>
    </source>
</reference>
<dbReference type="InterPro" id="IPR018960">
    <property type="entry name" value="DUF1990"/>
</dbReference>
<sequence precursor="true">MAEWRLWRSWPAAAIKLRLEQARHSPSNVGAHEEEMTGDHGWHHFYSEAVIATEAEGEDRFGRARAALANYQFSAPAIVLAHFDQAEPLLWRCMLLEVQVLGLHHLCPAIVNRVTDEADVFGFRDDTLEGHLERGVEWFLLTRNDQGQIRFRIEARWQQGEFPNWWSRIGFIVLSGYYQRKWHRLAHHRLWLLAHYGSTRQPPRDAAGPTHQGVDVVFTYHTNRKWFQ</sequence>
<dbReference type="RefSeq" id="WP_110170026.1">
    <property type="nucleotide sequence ID" value="NZ_CP015136.1"/>
</dbReference>
<evidence type="ECO:0000259" key="1">
    <source>
        <dbReference type="Pfam" id="PF09348"/>
    </source>
</evidence>
<dbReference type="AlphaFoldDB" id="A0A143PIT5"/>
<dbReference type="EMBL" id="CP015136">
    <property type="protein sequence ID" value="AMY08160.1"/>
    <property type="molecule type" value="Genomic_DNA"/>
</dbReference>
<organism evidence="2 3">
    <name type="scientific">Luteitalea pratensis</name>
    <dbReference type="NCBI Taxonomy" id="1855912"/>
    <lineage>
        <taxon>Bacteria</taxon>
        <taxon>Pseudomonadati</taxon>
        <taxon>Acidobacteriota</taxon>
        <taxon>Vicinamibacteria</taxon>
        <taxon>Vicinamibacterales</taxon>
        <taxon>Vicinamibacteraceae</taxon>
        <taxon>Luteitalea</taxon>
    </lineage>
</organism>